<dbReference type="InParanoid" id="A0A1Y5S4V8"/>
<proteinExistence type="predicted"/>
<dbReference type="Proteomes" id="UP000193200">
    <property type="component" value="Unassembled WGS sequence"/>
</dbReference>
<evidence type="ECO:0000313" key="2">
    <source>
        <dbReference type="Proteomes" id="UP000193200"/>
    </source>
</evidence>
<evidence type="ECO:0000313" key="1">
    <source>
        <dbReference type="EMBL" id="SLN31738.1"/>
    </source>
</evidence>
<dbReference type="RefSeq" id="WP_085882401.1">
    <property type="nucleotide sequence ID" value="NZ_FWFR01000001.1"/>
</dbReference>
<organism evidence="1 2">
    <name type="scientific">Oceanibacterium hippocampi</name>
    <dbReference type="NCBI Taxonomy" id="745714"/>
    <lineage>
        <taxon>Bacteria</taxon>
        <taxon>Pseudomonadati</taxon>
        <taxon>Pseudomonadota</taxon>
        <taxon>Alphaproteobacteria</taxon>
        <taxon>Sneathiellales</taxon>
        <taxon>Sneathiellaceae</taxon>
        <taxon>Oceanibacterium</taxon>
    </lineage>
</organism>
<dbReference type="OrthoDB" id="8454346at2"/>
<dbReference type="AlphaFoldDB" id="A0A1Y5S4V8"/>
<sequence>MTGETDRPDLPAPLDLQSLDIEAAAGEGASFTLRHPVTDEPLVQDGRAITITLCGADSRRWKAMQRANLDRRLRRGRAVLKSAQIEEENIELLAHCTRDWQGIVYGGEALACTEANARRLYREQSWIREQALQFAGERANFLGEH</sequence>
<dbReference type="EMBL" id="FWFR01000001">
    <property type="protein sequence ID" value="SLN31738.1"/>
    <property type="molecule type" value="Genomic_DNA"/>
</dbReference>
<reference evidence="1 2" key="1">
    <citation type="submission" date="2017-03" db="EMBL/GenBank/DDBJ databases">
        <authorList>
            <person name="Afonso C.L."/>
            <person name="Miller P.J."/>
            <person name="Scott M.A."/>
            <person name="Spackman E."/>
            <person name="Goraichik I."/>
            <person name="Dimitrov K.M."/>
            <person name="Suarez D.L."/>
            <person name="Swayne D.E."/>
        </authorList>
    </citation>
    <scope>NUCLEOTIDE SEQUENCE [LARGE SCALE GENOMIC DNA]</scope>
    <source>
        <strain evidence="1 2">CECT 7691</strain>
    </source>
</reference>
<keyword evidence="2" id="KW-1185">Reference proteome</keyword>
<gene>
    <name evidence="1" type="ORF">OCH7691_01147</name>
</gene>
<accession>A0A1Y5S4V8</accession>
<protein>
    <submittedName>
        <fullName evidence="1">Uncharacterized protein</fullName>
    </submittedName>
</protein>
<name>A0A1Y5S4V8_9PROT</name>